<evidence type="ECO:0000256" key="1">
    <source>
        <dbReference type="ARBA" id="ARBA00005582"/>
    </source>
</evidence>
<dbReference type="PANTHER" id="PTHR43736:SF1">
    <property type="entry name" value="DIHYDRONEOPTERIN TRIPHOSPHATE DIPHOSPHATASE"/>
    <property type="match status" value="1"/>
</dbReference>
<dbReference type="CDD" id="cd18873">
    <property type="entry name" value="NUDIX_NadM_like"/>
    <property type="match status" value="1"/>
</dbReference>
<dbReference type="InterPro" id="IPR000086">
    <property type="entry name" value="NUDIX_hydrolase_dom"/>
</dbReference>
<dbReference type="InterPro" id="IPR020084">
    <property type="entry name" value="NUDIX_hydrolase_CS"/>
</dbReference>
<comment type="similarity">
    <text evidence="1 3">Belongs to the Nudix hydrolase family.</text>
</comment>
<dbReference type="EMBL" id="BSDT01000001">
    <property type="protein sequence ID" value="GLI44735.1"/>
    <property type="molecule type" value="Genomic_DNA"/>
</dbReference>
<name>A0A9W6GB27_9ACTN</name>
<proteinExistence type="inferred from homology"/>
<dbReference type="PROSITE" id="PS51462">
    <property type="entry name" value="NUDIX"/>
    <property type="match status" value="1"/>
</dbReference>
<comment type="caution">
    <text evidence="5">The sequence shown here is derived from an EMBL/GenBank/DDBJ whole genome shotgun (WGS) entry which is preliminary data.</text>
</comment>
<organism evidence="5 6">
    <name type="scientific">Glycomyces algeriensis</name>
    <dbReference type="NCBI Taxonomy" id="256037"/>
    <lineage>
        <taxon>Bacteria</taxon>
        <taxon>Bacillati</taxon>
        <taxon>Actinomycetota</taxon>
        <taxon>Actinomycetes</taxon>
        <taxon>Glycomycetales</taxon>
        <taxon>Glycomycetaceae</taxon>
        <taxon>Glycomyces</taxon>
    </lineage>
</organism>
<protein>
    <submittedName>
        <fullName evidence="5">DNA hydrolase</fullName>
    </submittedName>
</protein>
<dbReference type="AlphaFoldDB" id="A0A9W6GB27"/>
<evidence type="ECO:0000259" key="4">
    <source>
        <dbReference type="PROSITE" id="PS51462"/>
    </source>
</evidence>
<feature type="domain" description="Nudix hydrolase" evidence="4">
    <location>
        <begin position="11"/>
        <end position="145"/>
    </location>
</feature>
<keyword evidence="6" id="KW-1185">Reference proteome</keyword>
<evidence type="ECO:0000256" key="3">
    <source>
        <dbReference type="RuleBase" id="RU003476"/>
    </source>
</evidence>
<dbReference type="InterPro" id="IPR015797">
    <property type="entry name" value="NUDIX_hydrolase-like_dom_sf"/>
</dbReference>
<dbReference type="PANTHER" id="PTHR43736">
    <property type="entry name" value="ADP-RIBOSE PYROPHOSPHATASE"/>
    <property type="match status" value="1"/>
</dbReference>
<keyword evidence="2 3" id="KW-0378">Hydrolase</keyword>
<dbReference type="Proteomes" id="UP001144313">
    <property type="component" value="Unassembled WGS sequence"/>
</dbReference>
<dbReference type="Gene3D" id="3.90.79.10">
    <property type="entry name" value="Nucleoside Triphosphate Pyrophosphohydrolase"/>
    <property type="match status" value="1"/>
</dbReference>
<gene>
    <name evidence="5" type="ORF">GALLR39Z86_45850</name>
</gene>
<dbReference type="GO" id="GO:0016787">
    <property type="term" value="F:hydrolase activity"/>
    <property type="evidence" value="ECO:0007669"/>
    <property type="project" value="UniProtKB-KW"/>
</dbReference>
<evidence type="ECO:0000256" key="2">
    <source>
        <dbReference type="ARBA" id="ARBA00022801"/>
    </source>
</evidence>
<sequence>MSTNKTDDRESYRFAADVVVFYDGNVLLVERGKAPFKGCKVFPGGHVEPHETAKDAAVRELREETGLDLHPDALRAVNLYDDLDRDPRARVITAVYAAHLTNLPGNLTAGDDAAAAGWFDIEAALRDRLGFDHNTILADAYNLLLDDRL</sequence>
<accession>A0A9W6GB27</accession>
<dbReference type="RefSeq" id="WP_270117399.1">
    <property type="nucleotide sequence ID" value="NZ_BAAAOL010000001.1"/>
</dbReference>
<dbReference type="Pfam" id="PF00293">
    <property type="entry name" value="NUDIX"/>
    <property type="match status" value="1"/>
</dbReference>
<reference evidence="5" key="1">
    <citation type="submission" date="2022-12" db="EMBL/GenBank/DDBJ databases">
        <title>Reference genome sequencing for broad-spectrum identification of bacterial and archaeal isolates by mass spectrometry.</title>
        <authorList>
            <person name="Sekiguchi Y."/>
            <person name="Tourlousse D.M."/>
        </authorList>
    </citation>
    <scope>NUCLEOTIDE SEQUENCE</scope>
    <source>
        <strain evidence="5">LLR39Z86</strain>
    </source>
</reference>
<dbReference type="SUPFAM" id="SSF55811">
    <property type="entry name" value="Nudix"/>
    <property type="match status" value="1"/>
</dbReference>
<dbReference type="InterPro" id="IPR020476">
    <property type="entry name" value="Nudix_hydrolase"/>
</dbReference>
<evidence type="ECO:0000313" key="6">
    <source>
        <dbReference type="Proteomes" id="UP001144313"/>
    </source>
</evidence>
<dbReference type="PROSITE" id="PS00893">
    <property type="entry name" value="NUDIX_BOX"/>
    <property type="match status" value="1"/>
</dbReference>
<evidence type="ECO:0000313" key="5">
    <source>
        <dbReference type="EMBL" id="GLI44735.1"/>
    </source>
</evidence>
<dbReference type="PRINTS" id="PR00502">
    <property type="entry name" value="NUDIXFAMILY"/>
</dbReference>